<feature type="transmembrane region" description="Helical" evidence="17">
    <location>
        <begin position="417"/>
        <end position="438"/>
    </location>
</feature>
<evidence type="ECO:0000256" key="10">
    <source>
        <dbReference type="ARBA" id="ARBA00022982"/>
    </source>
</evidence>
<keyword evidence="14 17" id="KW-0496">Mitochondrion</keyword>
<organism evidence="21">
    <name type="scientific">Dimorphostylis asiatica</name>
    <dbReference type="NCBI Taxonomy" id="2840398"/>
    <lineage>
        <taxon>Eukaryota</taxon>
        <taxon>Metazoa</taxon>
        <taxon>Ecdysozoa</taxon>
        <taxon>Arthropoda</taxon>
        <taxon>Crustacea</taxon>
        <taxon>Multicrustacea</taxon>
        <taxon>Malacostraca</taxon>
        <taxon>Eumalacostraca</taxon>
        <taxon>Peracarida</taxon>
        <taxon>Cumacea</taxon>
        <taxon>Diastylidae</taxon>
        <taxon>Dimorphostylis</taxon>
    </lineage>
</organism>
<feature type="transmembrane region" description="Helical" evidence="17">
    <location>
        <begin position="453"/>
        <end position="473"/>
    </location>
</feature>
<evidence type="ECO:0000313" key="21">
    <source>
        <dbReference type="EMBL" id="QXX99484.1"/>
    </source>
</evidence>
<dbReference type="InterPro" id="IPR010934">
    <property type="entry name" value="NADH_DH_su5_C"/>
</dbReference>
<evidence type="ECO:0000256" key="15">
    <source>
        <dbReference type="ARBA" id="ARBA00023136"/>
    </source>
</evidence>
<dbReference type="Pfam" id="PF06455">
    <property type="entry name" value="NADH5_C"/>
    <property type="match status" value="1"/>
</dbReference>
<evidence type="ECO:0000256" key="1">
    <source>
        <dbReference type="ARBA" id="ARBA00003257"/>
    </source>
</evidence>
<keyword evidence="10" id="KW-0249">Electron transport</keyword>
<evidence type="ECO:0000256" key="2">
    <source>
        <dbReference type="ARBA" id="ARBA00004448"/>
    </source>
</evidence>
<evidence type="ECO:0000259" key="19">
    <source>
        <dbReference type="Pfam" id="PF00662"/>
    </source>
</evidence>
<keyword evidence="11 17" id="KW-1133">Transmembrane helix</keyword>
<feature type="transmembrane region" description="Helical" evidence="17">
    <location>
        <begin position="241"/>
        <end position="260"/>
    </location>
</feature>
<feature type="domain" description="NADH-Ubiquinone oxidoreductase (complex I) chain 5 N-terminal" evidence="19">
    <location>
        <begin position="45"/>
        <end position="92"/>
    </location>
</feature>
<evidence type="ECO:0000256" key="8">
    <source>
        <dbReference type="ARBA" id="ARBA00022792"/>
    </source>
</evidence>
<feature type="transmembrane region" description="Helical" evidence="17">
    <location>
        <begin position="205"/>
        <end position="229"/>
    </location>
</feature>
<dbReference type="InterPro" id="IPR001750">
    <property type="entry name" value="ND/Mrp_TM"/>
</dbReference>
<feature type="domain" description="NADH:quinone oxidoreductase/Mrp antiporter transmembrane" evidence="18">
    <location>
        <begin position="108"/>
        <end position="384"/>
    </location>
</feature>
<evidence type="ECO:0000256" key="4">
    <source>
        <dbReference type="ARBA" id="ARBA00021096"/>
    </source>
</evidence>
<dbReference type="EC" id="7.1.1.2" evidence="3 17"/>
<evidence type="ECO:0000256" key="6">
    <source>
        <dbReference type="ARBA" id="ARBA00022660"/>
    </source>
</evidence>
<feature type="transmembrane region" description="Helical" evidence="17">
    <location>
        <begin position="480"/>
        <end position="497"/>
    </location>
</feature>
<gene>
    <name evidence="21" type="primary">ND5</name>
</gene>
<comment type="similarity">
    <text evidence="17">Belongs to the complex I subunit 5 family.</text>
</comment>
<keyword evidence="6" id="KW-0679">Respiratory chain</keyword>
<geneLocation type="mitochondrion" evidence="21"/>
<dbReference type="Pfam" id="PF00361">
    <property type="entry name" value="Proton_antipo_M"/>
    <property type="match status" value="1"/>
</dbReference>
<feature type="transmembrane region" description="Helical" evidence="17">
    <location>
        <begin position="7"/>
        <end position="32"/>
    </location>
</feature>
<evidence type="ECO:0000256" key="5">
    <source>
        <dbReference type="ARBA" id="ARBA00022448"/>
    </source>
</evidence>
<comment type="subcellular location">
    <subcellularLocation>
        <location evidence="2">Mitochondrion inner membrane</location>
        <topology evidence="2">Multi-pass membrane protein</topology>
    </subcellularLocation>
</comment>
<feature type="transmembrane region" description="Helical" evidence="17">
    <location>
        <begin position="372"/>
        <end position="396"/>
    </location>
</feature>
<feature type="domain" description="NADH dehydrogenase subunit 5 C-terminal" evidence="20">
    <location>
        <begin position="388"/>
        <end position="559"/>
    </location>
</feature>
<evidence type="ECO:0000256" key="16">
    <source>
        <dbReference type="ARBA" id="ARBA00049551"/>
    </source>
</evidence>
<protein>
    <recommendedName>
        <fullName evidence="4 17">NADH-ubiquinone oxidoreductase chain 5</fullName>
        <ecNumber evidence="3 17">7.1.1.2</ecNumber>
    </recommendedName>
</protein>
<feature type="transmembrane region" description="Helical" evidence="17">
    <location>
        <begin position="544"/>
        <end position="560"/>
    </location>
</feature>
<comment type="catalytic activity">
    <reaction evidence="16 17">
        <text>a ubiquinone + NADH + 5 H(+)(in) = a ubiquinol + NAD(+) + 4 H(+)(out)</text>
        <dbReference type="Rhea" id="RHEA:29091"/>
        <dbReference type="Rhea" id="RHEA-COMP:9565"/>
        <dbReference type="Rhea" id="RHEA-COMP:9566"/>
        <dbReference type="ChEBI" id="CHEBI:15378"/>
        <dbReference type="ChEBI" id="CHEBI:16389"/>
        <dbReference type="ChEBI" id="CHEBI:17976"/>
        <dbReference type="ChEBI" id="CHEBI:57540"/>
        <dbReference type="ChEBI" id="CHEBI:57945"/>
        <dbReference type="EC" id="7.1.1.2"/>
    </reaction>
</comment>
<feature type="transmembrane region" description="Helical" evidence="17">
    <location>
        <begin position="87"/>
        <end position="109"/>
    </location>
</feature>
<dbReference type="PANTHER" id="PTHR42829">
    <property type="entry name" value="NADH-UBIQUINONE OXIDOREDUCTASE CHAIN 5"/>
    <property type="match status" value="1"/>
</dbReference>
<dbReference type="InterPro" id="IPR003945">
    <property type="entry name" value="NU5C-like"/>
</dbReference>
<accession>A0A8F8AFH3</accession>
<comment type="function">
    <text evidence="17">Core subunit of the mitochondrial membrane respiratory chain NADH dehydrogenase (Complex I) which catalyzes electron transfer from NADH through the respiratory chain, using ubiquinone as an electron acceptor. Essential for the catalytic activity and assembly of complex I.</text>
</comment>
<dbReference type="EMBL" id="MZ240751">
    <property type="protein sequence ID" value="QXX99484.1"/>
    <property type="molecule type" value="Genomic_DNA"/>
</dbReference>
<feature type="transmembrane region" description="Helical" evidence="17">
    <location>
        <begin position="153"/>
        <end position="170"/>
    </location>
</feature>
<sequence>MLWNKQFYCIIPFLLYFSSFVVFMVFNFFIFFSYSVILEYEFLFTNSTAFSLSFYVDWVSLLFSSFVFFIGGSVLSYSKSYMISDKYINRFFFLVFAFIMSMMATIFSLNMVSILLGWDGLGISSYLLVVYYQNEKSNSAGMITAMTNRLGDVAILIMIGLMVEFGSWNFMNIMKIYFIFSILVVLAAMTKSAQMPFSSWLPAAMAAPTPVSALVHSSTLVTAGVYLLIRFEPALSQNLKYFLFFISCMTMFMASLSANMNFDLKKVIALSTLSQLGVMISVISIGLPMVSFFHLLTHAIFKSLLFLCAGKIIHNVGGTQDIRFMGSVFLSLPLTTFIMGLSSMALIGFPFMAGFYSKDLLIECFMKDSWSMWGWVIFFISTGLSSSYSARLIFFIMNKSSGLMSLSYLEDSDFMMLNYMLILSFFSVFFGCLLGWFIFTSPLLVNICSIDKFMALVVTFSGIVLGMFVNLFFSPTTKINSLLVMFSSMWFLPFLSTKNLNNFVLTFGHFYFFTLDSTWSEYLGSKGAFQVLSGKGYSFIYQNNDLKVFIMMFLFFLMFYV</sequence>
<dbReference type="PANTHER" id="PTHR42829:SF2">
    <property type="entry name" value="NADH-UBIQUINONE OXIDOREDUCTASE CHAIN 5"/>
    <property type="match status" value="1"/>
</dbReference>
<evidence type="ECO:0000256" key="13">
    <source>
        <dbReference type="ARBA" id="ARBA00023075"/>
    </source>
</evidence>
<reference evidence="21" key="1">
    <citation type="submission" date="2021-05" db="EMBL/GenBank/DDBJ databases">
        <title>Mitochondrial complete genome of Dimorphostylis asiatica.</title>
        <authorList>
            <person name="Park J."/>
        </authorList>
    </citation>
    <scope>NUCLEOTIDE SEQUENCE</scope>
</reference>
<keyword evidence="12 17" id="KW-0520">NAD</keyword>
<proteinExistence type="inferred from homology"/>
<evidence type="ECO:0000256" key="9">
    <source>
        <dbReference type="ARBA" id="ARBA00022967"/>
    </source>
</evidence>
<keyword evidence="7 17" id="KW-0812">Transmembrane</keyword>
<name>A0A8F8AFH3_9CRUS</name>
<comment type="function">
    <text evidence="1">Core subunit of the mitochondrial membrane respiratory chain NADH dehydrogenase (Complex I) that is believed to belong to the minimal assembly required for catalysis. Complex I functions in the transfer of electrons from NADH to the respiratory chain. The immediate electron acceptor for the enzyme is believed to be ubiquinone.</text>
</comment>
<dbReference type="GO" id="GO:0008137">
    <property type="term" value="F:NADH dehydrogenase (ubiquinone) activity"/>
    <property type="evidence" value="ECO:0007669"/>
    <property type="project" value="UniProtKB-EC"/>
</dbReference>
<evidence type="ECO:0000259" key="18">
    <source>
        <dbReference type="Pfam" id="PF00361"/>
    </source>
</evidence>
<keyword evidence="13 17" id="KW-0830">Ubiquinone</keyword>
<feature type="transmembrane region" description="Helical" evidence="17">
    <location>
        <begin position="267"/>
        <end position="287"/>
    </location>
</feature>
<evidence type="ECO:0000256" key="7">
    <source>
        <dbReference type="ARBA" id="ARBA00022692"/>
    </source>
</evidence>
<dbReference type="GO" id="GO:0005743">
    <property type="term" value="C:mitochondrial inner membrane"/>
    <property type="evidence" value="ECO:0007669"/>
    <property type="project" value="UniProtKB-SubCell"/>
</dbReference>
<dbReference type="GO" id="GO:0042773">
    <property type="term" value="P:ATP synthesis coupled electron transport"/>
    <property type="evidence" value="ECO:0007669"/>
    <property type="project" value="InterPro"/>
</dbReference>
<feature type="transmembrane region" description="Helical" evidence="17">
    <location>
        <begin position="115"/>
        <end position="132"/>
    </location>
</feature>
<keyword evidence="8" id="KW-0999">Mitochondrion inner membrane</keyword>
<evidence type="ECO:0000256" key="14">
    <source>
        <dbReference type="ARBA" id="ARBA00023128"/>
    </source>
</evidence>
<feature type="transmembrane region" description="Helical" evidence="17">
    <location>
        <begin position="52"/>
        <end position="75"/>
    </location>
</feature>
<evidence type="ECO:0000256" key="17">
    <source>
        <dbReference type="RuleBase" id="RU003404"/>
    </source>
</evidence>
<dbReference type="GO" id="GO:0003954">
    <property type="term" value="F:NADH dehydrogenase activity"/>
    <property type="evidence" value="ECO:0007669"/>
    <property type="project" value="TreeGrafter"/>
</dbReference>
<feature type="transmembrane region" description="Helical" evidence="17">
    <location>
        <begin position="325"/>
        <end position="352"/>
    </location>
</feature>
<dbReference type="InterPro" id="IPR001516">
    <property type="entry name" value="Proton_antipo_N"/>
</dbReference>
<evidence type="ECO:0000256" key="3">
    <source>
        <dbReference type="ARBA" id="ARBA00012944"/>
    </source>
</evidence>
<dbReference type="AlphaFoldDB" id="A0A8F8AFH3"/>
<dbReference type="GO" id="GO:0015990">
    <property type="term" value="P:electron transport coupled proton transport"/>
    <property type="evidence" value="ECO:0007669"/>
    <property type="project" value="TreeGrafter"/>
</dbReference>
<keyword evidence="15 17" id="KW-0472">Membrane</keyword>
<evidence type="ECO:0000259" key="20">
    <source>
        <dbReference type="Pfam" id="PF06455"/>
    </source>
</evidence>
<dbReference type="PRINTS" id="PR01434">
    <property type="entry name" value="NADHDHGNASE5"/>
</dbReference>
<evidence type="ECO:0000256" key="12">
    <source>
        <dbReference type="ARBA" id="ARBA00023027"/>
    </source>
</evidence>
<evidence type="ECO:0000256" key="11">
    <source>
        <dbReference type="ARBA" id="ARBA00022989"/>
    </source>
</evidence>
<keyword evidence="9" id="KW-1278">Translocase</keyword>
<dbReference type="Pfam" id="PF00662">
    <property type="entry name" value="Proton_antipo_N"/>
    <property type="match status" value="1"/>
</dbReference>
<keyword evidence="5 17" id="KW-0813">Transport</keyword>